<dbReference type="InterPro" id="IPR011257">
    <property type="entry name" value="DNA_glycosylase"/>
</dbReference>
<keyword evidence="2" id="KW-0378">Hydrolase</keyword>
<dbReference type="GO" id="GO:0006289">
    <property type="term" value="P:nucleotide-excision repair"/>
    <property type="evidence" value="ECO:0007669"/>
    <property type="project" value="TreeGrafter"/>
</dbReference>
<accession>A0A382JSE5</accession>
<keyword evidence="5" id="KW-0326">Glycosidase</keyword>
<sequence length="149" mass="16810">MLALSEQTIDDAIYPVGFHVTKAQNILKICRILVDEFRGKTPDDLDALIMLPGVGRKTANLVVTLGFNKPGICVDTHVHRIFNRWGYVSTKVPDDTEFALRDKLPAEYWIPINDILVTYGQNLCKPISPHCSICRLTAFCDRTGVEKHR</sequence>
<evidence type="ECO:0000259" key="6">
    <source>
        <dbReference type="SMART" id="SM00478"/>
    </source>
</evidence>
<keyword evidence="4" id="KW-0456">Lyase</keyword>
<dbReference type="GO" id="GO:0003906">
    <property type="term" value="F:DNA-(apurinic or apyrimidinic site) endonuclease activity"/>
    <property type="evidence" value="ECO:0007669"/>
    <property type="project" value="TreeGrafter"/>
</dbReference>
<dbReference type="SUPFAM" id="SSF48150">
    <property type="entry name" value="DNA-glycosylase"/>
    <property type="match status" value="1"/>
</dbReference>
<name>A0A382JSE5_9ZZZZ</name>
<protein>
    <recommendedName>
        <fullName evidence="6">HhH-GPD domain-containing protein</fullName>
    </recommendedName>
</protein>
<evidence type="ECO:0000256" key="4">
    <source>
        <dbReference type="ARBA" id="ARBA00023239"/>
    </source>
</evidence>
<dbReference type="Pfam" id="PF00730">
    <property type="entry name" value="HhH-GPD"/>
    <property type="match status" value="1"/>
</dbReference>
<dbReference type="Gene3D" id="1.10.1670.10">
    <property type="entry name" value="Helix-hairpin-Helix base-excision DNA repair enzymes (C-terminal)"/>
    <property type="match status" value="1"/>
</dbReference>
<dbReference type="AlphaFoldDB" id="A0A382JSE5"/>
<dbReference type="GO" id="GO:0016829">
    <property type="term" value="F:lyase activity"/>
    <property type="evidence" value="ECO:0007669"/>
    <property type="project" value="UniProtKB-KW"/>
</dbReference>
<dbReference type="GO" id="GO:0000703">
    <property type="term" value="F:oxidized pyrimidine nucleobase lesion DNA N-glycosylase activity"/>
    <property type="evidence" value="ECO:0007669"/>
    <property type="project" value="TreeGrafter"/>
</dbReference>
<evidence type="ECO:0000256" key="5">
    <source>
        <dbReference type="ARBA" id="ARBA00023295"/>
    </source>
</evidence>
<dbReference type="InterPro" id="IPR003265">
    <property type="entry name" value="HhH-GPD_domain"/>
</dbReference>
<evidence type="ECO:0000313" key="7">
    <source>
        <dbReference type="EMBL" id="SVC15020.1"/>
    </source>
</evidence>
<gene>
    <name evidence="7" type="ORF">METZ01_LOCUS267874</name>
</gene>
<keyword evidence="1" id="KW-0227">DNA damage</keyword>
<keyword evidence="3" id="KW-0234">DNA repair</keyword>
<dbReference type="InterPro" id="IPR023170">
    <property type="entry name" value="HhH_base_excis_C"/>
</dbReference>
<feature type="domain" description="HhH-GPD" evidence="6">
    <location>
        <begin position="1"/>
        <end position="122"/>
    </location>
</feature>
<dbReference type="PANTHER" id="PTHR43286:SF1">
    <property type="entry name" value="ENDONUCLEASE III-LIKE PROTEIN 1"/>
    <property type="match status" value="1"/>
</dbReference>
<dbReference type="SMART" id="SM00478">
    <property type="entry name" value="ENDO3c"/>
    <property type="match status" value="1"/>
</dbReference>
<dbReference type="Gene3D" id="1.10.340.30">
    <property type="entry name" value="Hypothetical protein, domain 2"/>
    <property type="match status" value="1"/>
</dbReference>
<dbReference type="GO" id="GO:0006285">
    <property type="term" value="P:base-excision repair, AP site formation"/>
    <property type="evidence" value="ECO:0007669"/>
    <property type="project" value="TreeGrafter"/>
</dbReference>
<dbReference type="EMBL" id="UINC01076141">
    <property type="protein sequence ID" value="SVC15020.1"/>
    <property type="molecule type" value="Genomic_DNA"/>
</dbReference>
<evidence type="ECO:0000256" key="1">
    <source>
        <dbReference type="ARBA" id="ARBA00022763"/>
    </source>
</evidence>
<evidence type="ECO:0000256" key="3">
    <source>
        <dbReference type="ARBA" id="ARBA00023204"/>
    </source>
</evidence>
<dbReference type="CDD" id="cd00056">
    <property type="entry name" value="ENDO3c"/>
    <property type="match status" value="1"/>
</dbReference>
<proteinExistence type="predicted"/>
<organism evidence="7">
    <name type="scientific">marine metagenome</name>
    <dbReference type="NCBI Taxonomy" id="408172"/>
    <lineage>
        <taxon>unclassified sequences</taxon>
        <taxon>metagenomes</taxon>
        <taxon>ecological metagenomes</taxon>
    </lineage>
</organism>
<evidence type="ECO:0000256" key="2">
    <source>
        <dbReference type="ARBA" id="ARBA00022801"/>
    </source>
</evidence>
<reference evidence="7" key="1">
    <citation type="submission" date="2018-05" db="EMBL/GenBank/DDBJ databases">
        <authorList>
            <person name="Lanie J.A."/>
            <person name="Ng W.-L."/>
            <person name="Kazmierczak K.M."/>
            <person name="Andrzejewski T.M."/>
            <person name="Davidsen T.M."/>
            <person name="Wayne K.J."/>
            <person name="Tettelin H."/>
            <person name="Glass J.I."/>
            <person name="Rusch D."/>
            <person name="Podicherti R."/>
            <person name="Tsui H.-C.T."/>
            <person name="Winkler M.E."/>
        </authorList>
    </citation>
    <scope>NUCLEOTIDE SEQUENCE</scope>
</reference>
<dbReference type="PANTHER" id="PTHR43286">
    <property type="entry name" value="ENDONUCLEASE III-LIKE PROTEIN 1"/>
    <property type="match status" value="1"/>
</dbReference>